<feature type="coiled-coil region" evidence="1">
    <location>
        <begin position="802"/>
        <end position="829"/>
    </location>
</feature>
<gene>
    <name evidence="5" type="ORF">J2W69_000682</name>
</gene>
<feature type="coiled-coil region" evidence="1">
    <location>
        <begin position="24"/>
        <end position="51"/>
    </location>
</feature>
<feature type="compositionally biased region" description="Polar residues" evidence="2">
    <location>
        <begin position="859"/>
        <end position="868"/>
    </location>
</feature>
<organism evidence="5 6">
    <name type="scientific">Rheinheimera soli</name>
    <dbReference type="NCBI Taxonomy" id="443616"/>
    <lineage>
        <taxon>Bacteria</taxon>
        <taxon>Pseudomonadati</taxon>
        <taxon>Pseudomonadota</taxon>
        <taxon>Gammaproteobacteria</taxon>
        <taxon>Chromatiales</taxon>
        <taxon>Chromatiaceae</taxon>
        <taxon>Rheinheimera</taxon>
    </lineage>
</organism>
<evidence type="ECO:0000259" key="3">
    <source>
        <dbReference type="Pfam" id="PF06791"/>
    </source>
</evidence>
<protein>
    <submittedName>
        <fullName evidence="5">Lambda family phage tail tape measure protein</fullName>
    </submittedName>
</protein>
<dbReference type="Pfam" id="PF09718">
    <property type="entry name" value="Tape_meas_lam_C"/>
    <property type="match status" value="1"/>
</dbReference>
<comment type="caution">
    <text evidence="5">The sequence shown here is derived from an EMBL/GenBank/DDBJ whole genome shotgun (WGS) entry which is preliminary data.</text>
</comment>
<dbReference type="RefSeq" id="WP_310274577.1">
    <property type="nucleotide sequence ID" value="NZ_JAVDWR010000001.1"/>
</dbReference>
<dbReference type="Pfam" id="PF24622">
    <property type="entry name" value="TMP_4"/>
    <property type="match status" value="1"/>
</dbReference>
<name>A0ABU1VVM6_9GAMM</name>
<dbReference type="InterPro" id="IPR009628">
    <property type="entry name" value="Phage_tape_measure_N"/>
</dbReference>
<proteinExistence type="predicted"/>
<feature type="domain" description="Bacteriophage tail tape measure C-terminal" evidence="4">
    <location>
        <begin position="901"/>
        <end position="969"/>
    </location>
</feature>
<accession>A0ABU1VVM6</accession>
<dbReference type="Pfam" id="PF06791">
    <property type="entry name" value="TMP_2"/>
    <property type="match status" value="1"/>
</dbReference>
<dbReference type="PANTHER" id="PTHR18867:SF12">
    <property type="entry name" value="DNA REPAIR PROTEIN RAD50"/>
    <property type="match status" value="1"/>
</dbReference>
<feature type="compositionally biased region" description="Basic and acidic residues" evidence="2">
    <location>
        <begin position="834"/>
        <end position="858"/>
    </location>
</feature>
<evidence type="ECO:0000259" key="4">
    <source>
        <dbReference type="Pfam" id="PF09718"/>
    </source>
</evidence>
<dbReference type="PANTHER" id="PTHR18867">
    <property type="entry name" value="RAD50"/>
    <property type="match status" value="1"/>
</dbReference>
<feature type="domain" description="Bacteriophage tail tape measure N-terminal" evidence="3">
    <location>
        <begin position="316"/>
        <end position="517"/>
    </location>
</feature>
<sequence length="1149" mass="126321">MSTRSMGSLTLNVIANTGSFEEGANRTERALDKMNKAVQRQKNELESLIDKIDPVVAELNKLDKMQTQLEKNRTNGLIDENAYTNYTEQLKAMQREVIETNSAFAVQQREFSNLINKIDPAISKLAELDRMQDQLQQGFKSGLIDEAEFNRLNSVLGKSREAIDGTANAQNKANAELKQQQTELYTILRQLDPVTAKLADLDAQNRKLADGLKLGLIDQSQYDQSVQKISQMREAVDGTTDAQNKSTAAIKSQEAELQRIARIFDPITHEIKELDRAQDQLKAGLSAGLIDQAEYDKLSAQVTKSRNALGSLNETAKATELSQKQLNFALRGVPAQFTDIFVSLAAGQNPMLVFLQQGGQLKDMFGGVGPAARALTGYIVGLINPLAVAAAGAGVLALAYYQGSIEADKFRQAIVFTGNVAGVTTDELAEMAKRIDDVSGTQRQASKAIAEAATTGKFTSEQLEMVSRSAVLMENTVGKAISDTIKEFESLAKDPAKSVAELNEKYNFLTADIYKQIAALQEQGKTQDAATLAMNAYADATEQRTQEIVNNLGIIERAWKSIKESSTEAWDAVLDVGRKDTLYERLQEMDAQIEKARQQGPRTLRGKPLAGADISSLEAGRRLLLEQIVLEELGAEEQQRKAVLNKESIASQQKINKLLDEGATKEQKKAAEIKAYYADLDNIRKSDPNDSLLSPESVAKGLAVIEEKFKETTKKVTDDSAKVYMMQLAQQEATLREQLGTNQKLGEAQKQLIKFEQQLSDIKEKKILTAQQKSLLAEESAIRTQLQRNVELEREIKSREQINRLTAYQQNLQSEIQAQQEQYGDALANFGMGDRARERQGERNSIERDVQRGRDRSTSDFTSGSISQEEYDSQIEMLDEQLSARLQMMEDYYAREDEMRGDWTKGWDEAWANWSDQVSNIAGQMEDIFTSAFGGLEDALYDFVTTGNFSLSDMLRNMAEETIRMLIRVGAQKMVNWVLEKTMGASAAAGYIAQVSGQSIAGVNLAAINAFASTAAIPVVGPGLAPGAMSAAIAATSPLAMNAISAAGSTLAGMAHSGLDYIPKEGTWLLDKGERVLSPRQNQDLTNFLRGTPQTSSRSSAEPGVKKLDVHFNMSALNNEGLIEMLLSNRGAISGMLVQSLEEQGVKLY</sequence>
<evidence type="ECO:0000256" key="1">
    <source>
        <dbReference type="SAM" id="Coils"/>
    </source>
</evidence>
<dbReference type="NCBIfam" id="TIGR01541">
    <property type="entry name" value="tape_meas_lam_C"/>
    <property type="match status" value="1"/>
</dbReference>
<evidence type="ECO:0000313" key="5">
    <source>
        <dbReference type="EMBL" id="MDR7119767.1"/>
    </source>
</evidence>
<keyword evidence="1" id="KW-0175">Coiled coil</keyword>
<evidence type="ECO:0000313" key="6">
    <source>
        <dbReference type="Proteomes" id="UP001257909"/>
    </source>
</evidence>
<feature type="region of interest" description="Disordered" evidence="2">
    <location>
        <begin position="834"/>
        <end position="872"/>
    </location>
</feature>
<dbReference type="Proteomes" id="UP001257909">
    <property type="component" value="Unassembled WGS sequence"/>
</dbReference>
<keyword evidence="6" id="KW-1185">Reference proteome</keyword>
<dbReference type="EMBL" id="JAVDWR010000001">
    <property type="protein sequence ID" value="MDR7119767.1"/>
    <property type="molecule type" value="Genomic_DNA"/>
</dbReference>
<evidence type="ECO:0000256" key="2">
    <source>
        <dbReference type="SAM" id="MobiDB-lite"/>
    </source>
</evidence>
<reference evidence="5 6" key="1">
    <citation type="submission" date="2023-07" db="EMBL/GenBank/DDBJ databases">
        <title>Sorghum-associated microbial communities from plants grown in Nebraska, USA.</title>
        <authorList>
            <person name="Schachtman D."/>
        </authorList>
    </citation>
    <scope>NUCLEOTIDE SEQUENCE [LARGE SCALE GENOMIC DNA]</scope>
    <source>
        <strain evidence="5 6">4138</strain>
    </source>
</reference>
<dbReference type="InterPro" id="IPR006431">
    <property type="entry name" value="Phage_tape_meas_C"/>
</dbReference>